<dbReference type="Pfam" id="PF14595">
    <property type="entry name" value="Thioredoxin_9"/>
    <property type="match status" value="1"/>
</dbReference>
<organism evidence="1 2">
    <name type="scientific">Hymenobacter saemangeumensis</name>
    <dbReference type="NCBI Taxonomy" id="1084522"/>
    <lineage>
        <taxon>Bacteria</taxon>
        <taxon>Pseudomonadati</taxon>
        <taxon>Bacteroidota</taxon>
        <taxon>Cytophagia</taxon>
        <taxon>Cytophagales</taxon>
        <taxon>Hymenobacteraceae</taxon>
        <taxon>Hymenobacter</taxon>
    </lineage>
</organism>
<evidence type="ECO:0000313" key="2">
    <source>
        <dbReference type="Proteomes" id="UP001501153"/>
    </source>
</evidence>
<keyword evidence="2" id="KW-1185">Reference proteome</keyword>
<comment type="caution">
    <text evidence="1">The sequence shown here is derived from an EMBL/GenBank/DDBJ whole genome shotgun (WGS) entry which is preliminary data.</text>
</comment>
<dbReference type="Proteomes" id="UP001501153">
    <property type="component" value="Unassembled WGS sequence"/>
</dbReference>
<dbReference type="Gene3D" id="3.40.30.10">
    <property type="entry name" value="Glutaredoxin"/>
    <property type="match status" value="1"/>
</dbReference>
<name>A0ABP8ICU8_9BACT</name>
<protein>
    <recommendedName>
        <fullName evidence="3">Thioredoxin family protein</fullName>
    </recommendedName>
</protein>
<evidence type="ECO:0008006" key="3">
    <source>
        <dbReference type="Google" id="ProtNLM"/>
    </source>
</evidence>
<gene>
    <name evidence="1" type="ORF">GCM10023185_19960</name>
</gene>
<sequence>MSDSPLAAGLPTPAYTYAEFRALVAGLAAERRTSGPDQLPGLIRFTQQNGEHLDRACAVPLLPALVEAIRHLPRAEHWVVLAEAWCGDTAHSLPILARLAEGSAGHAKLHVLLRSDHPVVMAAHQTNGKNIIPKLIRLDASTRQELGSWGGRPAPAQALNQQLHADPAMHTSQIVRAMNDWYEADQGQTLQQELLAQLQGES</sequence>
<proteinExistence type="predicted"/>
<dbReference type="EMBL" id="BAABGZ010000020">
    <property type="protein sequence ID" value="GAA4356290.1"/>
    <property type="molecule type" value="Genomic_DNA"/>
</dbReference>
<evidence type="ECO:0000313" key="1">
    <source>
        <dbReference type="EMBL" id="GAA4356290.1"/>
    </source>
</evidence>
<reference evidence="2" key="1">
    <citation type="journal article" date="2019" name="Int. J. Syst. Evol. Microbiol.">
        <title>The Global Catalogue of Microorganisms (GCM) 10K type strain sequencing project: providing services to taxonomists for standard genome sequencing and annotation.</title>
        <authorList>
            <consortium name="The Broad Institute Genomics Platform"/>
            <consortium name="The Broad Institute Genome Sequencing Center for Infectious Disease"/>
            <person name="Wu L."/>
            <person name="Ma J."/>
        </authorList>
    </citation>
    <scope>NUCLEOTIDE SEQUENCE [LARGE SCALE GENOMIC DNA]</scope>
    <source>
        <strain evidence="2">JCM 17923</strain>
    </source>
</reference>
<accession>A0ABP8ICU8</accession>
<dbReference type="RefSeq" id="WP_345235889.1">
    <property type="nucleotide sequence ID" value="NZ_BAABGZ010000020.1"/>
</dbReference>